<sequence length="530" mass="58367">MSAGHIVVVSLPLWGHTRPLCVFTAKLQKASGSIVTFFVAELLLAKVKAEIARQYGEGEEEGLKRIRIISILNSKRDNADLPKVIAAYTTVYDAPYKALVVGESLVCTTGQVYDPAPFPSAVILDFLAPAQLQLTRLLTGTRVPIFAWVTGSAPVIIRYYCPENVGGLGDVAGRAKKNFEEAGEGAVLERFIEAEYGRFSGEVIHIPGMPPMFDYECFPQELPFSEPLFNTMEGKLFQTLNDSDGTVINTSEAYESVFIETLRSWLGDMGKAFFSVGPTLPVDFQRGELVKEKIDDNSSHIKVEHEAEQKEVAEFLESALQRYGKESVIFISFGSTYWPPDNSFVEEILNIMIEKDFPFIFAYGSPAAKLPEGLKSSPKGLLAKWVPQQYILNHPALGWFLTHCGQGSTTEALSSGVPMICYPFTSDQPFNAAYLSLTLDVAFELIQIRTGALGKKPLLRTGGQVAPLSTREAVREEIAKVVDEARGAVGRRKRANARRIQGLLRGAWEGEGLAVRDLKKFVDTYCKGDA</sequence>
<evidence type="ECO:0000256" key="1">
    <source>
        <dbReference type="ARBA" id="ARBA00009995"/>
    </source>
</evidence>
<keyword evidence="2" id="KW-0808">Transferase</keyword>
<organism evidence="3 4">
    <name type="scientific">Pholiota conissans</name>
    <dbReference type="NCBI Taxonomy" id="109636"/>
    <lineage>
        <taxon>Eukaryota</taxon>
        <taxon>Fungi</taxon>
        <taxon>Dikarya</taxon>
        <taxon>Basidiomycota</taxon>
        <taxon>Agaricomycotina</taxon>
        <taxon>Agaricomycetes</taxon>
        <taxon>Agaricomycetidae</taxon>
        <taxon>Agaricales</taxon>
        <taxon>Agaricineae</taxon>
        <taxon>Strophariaceae</taxon>
        <taxon>Pholiota</taxon>
    </lineage>
</organism>
<evidence type="ECO:0000256" key="2">
    <source>
        <dbReference type="ARBA" id="ARBA00022679"/>
    </source>
</evidence>
<dbReference type="InterPro" id="IPR002213">
    <property type="entry name" value="UDP_glucos_trans"/>
</dbReference>
<keyword evidence="4" id="KW-1185">Reference proteome</keyword>
<dbReference type="PANTHER" id="PTHR11926">
    <property type="entry name" value="GLUCOSYL/GLUCURONOSYL TRANSFERASES"/>
    <property type="match status" value="1"/>
</dbReference>
<dbReference type="GO" id="GO:0080044">
    <property type="term" value="F:quercetin 7-O-glucosyltransferase activity"/>
    <property type="evidence" value="ECO:0007669"/>
    <property type="project" value="TreeGrafter"/>
</dbReference>
<dbReference type="Proteomes" id="UP000807469">
    <property type="component" value="Unassembled WGS sequence"/>
</dbReference>
<evidence type="ECO:0000313" key="3">
    <source>
        <dbReference type="EMBL" id="KAF9477697.1"/>
    </source>
</evidence>
<dbReference type="AlphaFoldDB" id="A0A9P6CST7"/>
<evidence type="ECO:0000313" key="4">
    <source>
        <dbReference type="Proteomes" id="UP000807469"/>
    </source>
</evidence>
<dbReference type="SUPFAM" id="SSF53756">
    <property type="entry name" value="UDP-Glycosyltransferase/glycogen phosphorylase"/>
    <property type="match status" value="1"/>
</dbReference>
<protein>
    <submittedName>
        <fullName evidence="3">UDP-Glycosyltransferase/glycogen phosphorylase</fullName>
    </submittedName>
</protein>
<dbReference type="Pfam" id="PF00201">
    <property type="entry name" value="UDPGT"/>
    <property type="match status" value="1"/>
</dbReference>
<comment type="caution">
    <text evidence="3">The sequence shown here is derived from an EMBL/GenBank/DDBJ whole genome shotgun (WGS) entry which is preliminary data.</text>
</comment>
<dbReference type="Gene3D" id="3.40.50.2000">
    <property type="entry name" value="Glycogen Phosphorylase B"/>
    <property type="match status" value="2"/>
</dbReference>
<name>A0A9P6CST7_9AGAR</name>
<reference evidence="3" key="1">
    <citation type="submission" date="2020-11" db="EMBL/GenBank/DDBJ databases">
        <authorList>
            <consortium name="DOE Joint Genome Institute"/>
            <person name="Ahrendt S."/>
            <person name="Riley R."/>
            <person name="Andreopoulos W."/>
            <person name="Labutti K."/>
            <person name="Pangilinan J."/>
            <person name="Ruiz-Duenas F.J."/>
            <person name="Barrasa J.M."/>
            <person name="Sanchez-Garcia M."/>
            <person name="Camarero S."/>
            <person name="Miyauchi S."/>
            <person name="Serrano A."/>
            <person name="Linde D."/>
            <person name="Babiker R."/>
            <person name="Drula E."/>
            <person name="Ayuso-Fernandez I."/>
            <person name="Pacheco R."/>
            <person name="Padilla G."/>
            <person name="Ferreira P."/>
            <person name="Barriuso J."/>
            <person name="Kellner H."/>
            <person name="Castanera R."/>
            <person name="Alfaro M."/>
            <person name="Ramirez L."/>
            <person name="Pisabarro A.G."/>
            <person name="Kuo A."/>
            <person name="Tritt A."/>
            <person name="Lipzen A."/>
            <person name="He G."/>
            <person name="Yan M."/>
            <person name="Ng V."/>
            <person name="Cullen D."/>
            <person name="Martin F."/>
            <person name="Rosso M.-N."/>
            <person name="Henrissat B."/>
            <person name="Hibbett D."/>
            <person name="Martinez A.T."/>
            <person name="Grigoriev I.V."/>
        </authorList>
    </citation>
    <scope>NUCLEOTIDE SEQUENCE</scope>
    <source>
        <strain evidence="3">CIRM-BRFM 674</strain>
    </source>
</reference>
<dbReference type="GO" id="GO:0080043">
    <property type="term" value="F:quercetin 3-O-glucosyltransferase activity"/>
    <property type="evidence" value="ECO:0007669"/>
    <property type="project" value="TreeGrafter"/>
</dbReference>
<gene>
    <name evidence="3" type="ORF">BDN70DRAFT_880884</name>
</gene>
<dbReference type="OrthoDB" id="5835829at2759"/>
<accession>A0A9P6CST7</accession>
<dbReference type="EMBL" id="MU155253">
    <property type="protein sequence ID" value="KAF9477697.1"/>
    <property type="molecule type" value="Genomic_DNA"/>
</dbReference>
<dbReference type="CDD" id="cd03784">
    <property type="entry name" value="GT1_Gtf-like"/>
    <property type="match status" value="1"/>
</dbReference>
<comment type="similarity">
    <text evidence="1">Belongs to the UDP-glycosyltransferase family.</text>
</comment>
<dbReference type="PANTHER" id="PTHR11926:SF774">
    <property type="entry name" value="UDP-GLYCOSYLTRANSFERASE 85A1-RELATED"/>
    <property type="match status" value="1"/>
</dbReference>
<proteinExistence type="inferred from homology"/>